<keyword evidence="3 6" id="KW-1133">Transmembrane helix</keyword>
<dbReference type="KEGG" id="fri:FraEuI1c_2556"/>
<dbReference type="PIRSF" id="PIRSF006648">
    <property type="entry name" value="DrrB"/>
    <property type="match status" value="1"/>
</dbReference>
<dbReference type="Pfam" id="PF12698">
    <property type="entry name" value="ABC2_membrane_3"/>
    <property type="match status" value="1"/>
</dbReference>
<dbReference type="PROSITE" id="PS51012">
    <property type="entry name" value="ABC_TM2"/>
    <property type="match status" value="1"/>
</dbReference>
<organism evidence="8 9">
    <name type="scientific">Pseudofrankia inefficax (strain DSM 45817 / CECT 9037 / DDB 130130 / EuI1c)</name>
    <name type="common">Frankia inefficax</name>
    <dbReference type="NCBI Taxonomy" id="298654"/>
    <lineage>
        <taxon>Bacteria</taxon>
        <taxon>Bacillati</taxon>
        <taxon>Actinomycetota</taxon>
        <taxon>Actinomycetes</taxon>
        <taxon>Frankiales</taxon>
        <taxon>Frankiaceae</taxon>
        <taxon>Pseudofrankia</taxon>
    </lineage>
</organism>
<keyword evidence="9" id="KW-1185">Reference proteome</keyword>
<reference evidence="8 9" key="1">
    <citation type="submission" date="2010-10" db="EMBL/GenBank/DDBJ databases">
        <title>Complete sequence of Frankia sp. EuI1c.</title>
        <authorList>
            <consortium name="US DOE Joint Genome Institute"/>
            <person name="Lucas S."/>
            <person name="Copeland A."/>
            <person name="Lapidus A."/>
            <person name="Cheng J.-F."/>
            <person name="Bruce D."/>
            <person name="Goodwin L."/>
            <person name="Pitluck S."/>
            <person name="Chertkov O."/>
            <person name="Detter J.C."/>
            <person name="Han C."/>
            <person name="Tapia R."/>
            <person name="Land M."/>
            <person name="Hauser L."/>
            <person name="Jeffries C."/>
            <person name="Kyrpides N."/>
            <person name="Ivanova N."/>
            <person name="Mikhailova N."/>
            <person name="Beauchemin N."/>
            <person name="Sen A."/>
            <person name="Sur S.A."/>
            <person name="Gtari M."/>
            <person name="Wall L."/>
            <person name="Tisa L."/>
            <person name="Woyke T."/>
        </authorList>
    </citation>
    <scope>NUCLEOTIDE SEQUENCE [LARGE SCALE GENOMIC DNA]</scope>
    <source>
        <strain evidence="9">DSM 45817 / CECT 9037 / EuI1c</strain>
    </source>
</reference>
<dbReference type="InterPro" id="IPR047817">
    <property type="entry name" value="ABC2_TM_bact-type"/>
</dbReference>
<dbReference type="OrthoDB" id="9786643at2"/>
<evidence type="ECO:0000256" key="2">
    <source>
        <dbReference type="ARBA" id="ARBA00022692"/>
    </source>
</evidence>
<feature type="transmembrane region" description="Helical" evidence="6">
    <location>
        <begin position="132"/>
        <end position="151"/>
    </location>
</feature>
<evidence type="ECO:0000259" key="7">
    <source>
        <dbReference type="PROSITE" id="PS51012"/>
    </source>
</evidence>
<feature type="domain" description="ABC transmembrane type-2" evidence="7">
    <location>
        <begin position="46"/>
        <end position="282"/>
    </location>
</feature>
<dbReference type="InterPro" id="IPR051784">
    <property type="entry name" value="Nod_factor_ABC_transporter"/>
</dbReference>
<keyword evidence="5" id="KW-0046">Antibiotic resistance</keyword>
<sequence>MSSAQTATSTLAAAAAPTSLPAPPGAWRIARARAALELLLYVRAREALVFSFLYPTVMLLIFGSVLGDQTVPGGVTYVDYFTAGIAATGIILNTFQQVGIRIAHEREAGELARLQALGTPPISYLAGKGIQVLVTTCAQLAVLVVVARLVFDVPLPADTAHWLTLAWVAVLGTLAGTVLGFAVSLVPRSGKNADTIIAPMALVLQFFSGVFFVFSDLPGWMRIVASVFPLKWLTQGMRSVFLPEAAARAEVAGSWEHGRTALVLGVWVVAGLYVCARRFRWRRPA</sequence>
<keyword evidence="4 6" id="KW-0472">Membrane</keyword>
<name>E3J3V7_PSEI1</name>
<evidence type="ECO:0000256" key="6">
    <source>
        <dbReference type="SAM" id="Phobius"/>
    </source>
</evidence>
<dbReference type="AlphaFoldDB" id="E3J3V7"/>
<keyword evidence="2 6" id="KW-0812">Transmembrane</keyword>
<dbReference type="InParanoid" id="E3J3V7"/>
<dbReference type="InterPro" id="IPR013525">
    <property type="entry name" value="ABC2_TM"/>
</dbReference>
<evidence type="ECO:0000256" key="5">
    <source>
        <dbReference type="ARBA" id="ARBA00023251"/>
    </source>
</evidence>
<dbReference type="eggNOG" id="COG0842">
    <property type="taxonomic scope" value="Bacteria"/>
</dbReference>
<evidence type="ECO:0000313" key="8">
    <source>
        <dbReference type="EMBL" id="ADP80590.1"/>
    </source>
</evidence>
<feature type="transmembrane region" description="Helical" evidence="6">
    <location>
        <begin position="77"/>
        <end position="95"/>
    </location>
</feature>
<dbReference type="Proteomes" id="UP000002484">
    <property type="component" value="Chromosome"/>
</dbReference>
<gene>
    <name evidence="8" type="ordered locus">FraEuI1c_2556</name>
</gene>
<dbReference type="GO" id="GO:0140359">
    <property type="term" value="F:ABC-type transporter activity"/>
    <property type="evidence" value="ECO:0007669"/>
    <property type="project" value="InterPro"/>
</dbReference>
<dbReference type="RefSeq" id="WP_013423708.1">
    <property type="nucleotide sequence ID" value="NC_014666.1"/>
</dbReference>
<feature type="transmembrane region" description="Helical" evidence="6">
    <location>
        <begin position="47"/>
        <end position="65"/>
    </location>
</feature>
<evidence type="ECO:0000256" key="4">
    <source>
        <dbReference type="ARBA" id="ARBA00023136"/>
    </source>
</evidence>
<dbReference type="GO" id="GO:0046677">
    <property type="term" value="P:response to antibiotic"/>
    <property type="evidence" value="ECO:0007669"/>
    <property type="project" value="UniProtKB-KW"/>
</dbReference>
<comment type="subcellular location">
    <subcellularLocation>
        <location evidence="1">Membrane</location>
        <topology evidence="1">Multi-pass membrane protein</topology>
    </subcellularLocation>
</comment>
<dbReference type="EMBL" id="CP002299">
    <property type="protein sequence ID" value="ADP80590.1"/>
    <property type="molecule type" value="Genomic_DNA"/>
</dbReference>
<proteinExistence type="predicted"/>
<evidence type="ECO:0000313" key="9">
    <source>
        <dbReference type="Proteomes" id="UP000002484"/>
    </source>
</evidence>
<evidence type="ECO:0000256" key="3">
    <source>
        <dbReference type="ARBA" id="ARBA00022989"/>
    </source>
</evidence>
<dbReference type="InterPro" id="IPR000412">
    <property type="entry name" value="ABC_2_transport"/>
</dbReference>
<feature type="transmembrane region" description="Helical" evidence="6">
    <location>
        <begin position="163"/>
        <end position="183"/>
    </location>
</feature>
<accession>E3J3V7</accession>
<dbReference type="GO" id="GO:0043190">
    <property type="term" value="C:ATP-binding cassette (ABC) transporter complex"/>
    <property type="evidence" value="ECO:0007669"/>
    <property type="project" value="InterPro"/>
</dbReference>
<evidence type="ECO:0000256" key="1">
    <source>
        <dbReference type="ARBA" id="ARBA00004141"/>
    </source>
</evidence>
<dbReference type="HOGENOM" id="CLU_039483_4_0_11"/>
<feature type="transmembrane region" description="Helical" evidence="6">
    <location>
        <begin position="195"/>
        <end position="214"/>
    </location>
</feature>
<protein>
    <submittedName>
        <fullName evidence="8">ABC-2 type transporter</fullName>
    </submittedName>
</protein>
<dbReference type="PANTHER" id="PTHR43229:SF2">
    <property type="entry name" value="NODULATION PROTEIN J"/>
    <property type="match status" value="1"/>
</dbReference>
<feature type="transmembrane region" description="Helical" evidence="6">
    <location>
        <begin position="258"/>
        <end position="276"/>
    </location>
</feature>
<dbReference type="STRING" id="298654.FraEuI1c_2556"/>
<dbReference type="PANTHER" id="PTHR43229">
    <property type="entry name" value="NODULATION PROTEIN J"/>
    <property type="match status" value="1"/>
</dbReference>